<evidence type="ECO:0000256" key="2">
    <source>
        <dbReference type="ARBA" id="ARBA00022649"/>
    </source>
</evidence>
<name>A0A2P7ST79_9HYPH</name>
<evidence type="ECO:0000256" key="3">
    <source>
        <dbReference type="SAM" id="MobiDB-lite"/>
    </source>
</evidence>
<proteinExistence type="inferred from homology"/>
<keyword evidence="5" id="KW-1185">Reference proteome</keyword>
<reference evidence="4 5" key="1">
    <citation type="submission" date="2018-03" db="EMBL/GenBank/DDBJ databases">
        <title>The draft genome of Mesorhizobium sp. 6GN-30.</title>
        <authorList>
            <person name="Liu L."/>
            <person name="Li L."/>
            <person name="Wang T."/>
            <person name="Zhang X."/>
            <person name="Liang L."/>
        </authorList>
    </citation>
    <scope>NUCLEOTIDE SEQUENCE [LARGE SCALE GENOMIC DNA]</scope>
    <source>
        <strain evidence="4 5">6GN30</strain>
    </source>
</reference>
<dbReference type="GO" id="GO:0006355">
    <property type="term" value="P:regulation of DNA-templated transcription"/>
    <property type="evidence" value="ECO:0007669"/>
    <property type="project" value="InterPro"/>
</dbReference>
<feature type="region of interest" description="Disordered" evidence="3">
    <location>
        <begin position="46"/>
        <end position="68"/>
    </location>
</feature>
<dbReference type="PANTHER" id="PTHR36582:SF2">
    <property type="entry name" value="ANTITOXIN PARD"/>
    <property type="match status" value="1"/>
</dbReference>
<dbReference type="InterPro" id="IPR010985">
    <property type="entry name" value="Ribbon_hlx_hlx"/>
</dbReference>
<evidence type="ECO:0000313" key="4">
    <source>
        <dbReference type="EMBL" id="PSJ65651.1"/>
    </source>
</evidence>
<accession>A0A2P7ST79</accession>
<evidence type="ECO:0000313" key="5">
    <source>
        <dbReference type="Proteomes" id="UP000241229"/>
    </source>
</evidence>
<dbReference type="OrthoDB" id="291307at2"/>
<dbReference type="CDD" id="cd22231">
    <property type="entry name" value="RHH_NikR_HicB-like"/>
    <property type="match status" value="1"/>
</dbReference>
<protein>
    <submittedName>
        <fullName evidence="4">Type II toxin-antitoxin system ParD family antitoxin</fullName>
    </submittedName>
</protein>
<dbReference type="InterPro" id="IPR038296">
    <property type="entry name" value="ParD_sf"/>
</dbReference>
<sequence>MENAEKLSVTVTPAMARMIREKVEDGSYGSASEVIRAALRALQRDDEEHAERMASIRERTKASLEDPRPAIPIEEAFAMLEDHIDRLGETADDTKAARGVATKRAG</sequence>
<dbReference type="RefSeq" id="WP_106770193.1">
    <property type="nucleotide sequence ID" value="NZ_PXYK01000001.1"/>
</dbReference>
<evidence type="ECO:0000256" key="1">
    <source>
        <dbReference type="ARBA" id="ARBA00008580"/>
    </source>
</evidence>
<keyword evidence="2" id="KW-1277">Toxin-antitoxin system</keyword>
<dbReference type="PANTHER" id="PTHR36582">
    <property type="entry name" value="ANTITOXIN PARD"/>
    <property type="match status" value="1"/>
</dbReference>
<dbReference type="EMBL" id="PXYK01000001">
    <property type="protein sequence ID" value="PSJ65651.1"/>
    <property type="molecule type" value="Genomic_DNA"/>
</dbReference>
<gene>
    <name evidence="4" type="ORF">C7I84_00550</name>
</gene>
<comment type="caution">
    <text evidence="4">The sequence shown here is derived from an EMBL/GenBank/DDBJ whole genome shotgun (WGS) entry which is preliminary data.</text>
</comment>
<comment type="similarity">
    <text evidence="1">Belongs to the ParD antitoxin family.</text>
</comment>
<dbReference type="InterPro" id="IPR022789">
    <property type="entry name" value="ParD"/>
</dbReference>
<dbReference type="NCBIfam" id="TIGR02606">
    <property type="entry name" value="antidote_CC2985"/>
    <property type="match status" value="1"/>
</dbReference>
<organism evidence="4 5">
    <name type="scientific">Kumtagia ephedrae</name>
    <dbReference type="NCBI Taxonomy" id="2116701"/>
    <lineage>
        <taxon>Bacteria</taxon>
        <taxon>Pseudomonadati</taxon>
        <taxon>Pseudomonadota</taxon>
        <taxon>Alphaproteobacteria</taxon>
        <taxon>Hyphomicrobiales</taxon>
        <taxon>Phyllobacteriaceae</taxon>
        <taxon>Kumtagia</taxon>
    </lineage>
</organism>
<dbReference type="Pfam" id="PF03693">
    <property type="entry name" value="ParD_antitoxin"/>
    <property type="match status" value="1"/>
</dbReference>
<dbReference type="Gene3D" id="6.10.10.120">
    <property type="entry name" value="Antitoxin ParD1-like"/>
    <property type="match status" value="1"/>
</dbReference>
<dbReference type="AlphaFoldDB" id="A0A2P7ST79"/>
<dbReference type="Proteomes" id="UP000241229">
    <property type="component" value="Unassembled WGS sequence"/>
</dbReference>
<dbReference type="SUPFAM" id="SSF47598">
    <property type="entry name" value="Ribbon-helix-helix"/>
    <property type="match status" value="1"/>
</dbReference>